<sequence>MRKKFQKAVKGVREFVGEVGNEVLEKPQFYKDVEKLISELDALSNDRALKKDPDSKDALAAAGQLKFSLEQAKNTFDQDTKAFYGKGMHPGDYNLALHAFAKASVSAIHEHQTTLMAAPGVWNKLKAAINNVLESWLNIKDALGETKVSKVGMYGEFKNRFEKVKDDGKEKIEDIESKPFGPHNN</sequence>
<dbReference type="EMBL" id="LNZA01000001">
    <property type="protein sequence ID" value="KTD74157.1"/>
    <property type="molecule type" value="Genomic_DNA"/>
</dbReference>
<evidence type="ECO:0000256" key="1">
    <source>
        <dbReference type="SAM" id="MobiDB-lite"/>
    </source>
</evidence>
<evidence type="ECO:0000313" key="2">
    <source>
        <dbReference type="EMBL" id="KTD74157.1"/>
    </source>
</evidence>
<organism evidence="2 3">
    <name type="scientific">Legionella tucsonensis</name>
    <dbReference type="NCBI Taxonomy" id="40335"/>
    <lineage>
        <taxon>Bacteria</taxon>
        <taxon>Pseudomonadati</taxon>
        <taxon>Pseudomonadota</taxon>
        <taxon>Gammaproteobacteria</taxon>
        <taxon>Legionellales</taxon>
        <taxon>Legionellaceae</taxon>
        <taxon>Legionella</taxon>
    </lineage>
</organism>
<dbReference type="AlphaFoldDB" id="A0A0W0ZYJ3"/>
<reference evidence="2 3" key="1">
    <citation type="submission" date="2015-11" db="EMBL/GenBank/DDBJ databases">
        <title>Genomic analysis of 38 Legionella species identifies large and diverse effector repertoires.</title>
        <authorList>
            <person name="Burstein D."/>
            <person name="Amaro F."/>
            <person name="Zusman T."/>
            <person name="Lifshitz Z."/>
            <person name="Cohen O."/>
            <person name="Gilbert J.A."/>
            <person name="Pupko T."/>
            <person name="Shuman H.A."/>
            <person name="Segal G."/>
        </authorList>
    </citation>
    <scope>NUCLEOTIDE SEQUENCE [LARGE SCALE GENOMIC DNA]</scope>
    <source>
        <strain evidence="2 3">ATCC 49180</strain>
    </source>
</reference>
<gene>
    <name evidence="2" type="ORF">Ltuc_2004</name>
</gene>
<feature type="compositionally biased region" description="Basic and acidic residues" evidence="1">
    <location>
        <begin position="166"/>
        <end position="177"/>
    </location>
</feature>
<accession>A0A0W0ZYJ3</accession>
<dbReference type="OrthoDB" id="5645479at2"/>
<proteinExistence type="predicted"/>
<name>A0A0W0ZYJ3_9GAMM</name>
<dbReference type="RefSeq" id="WP_058521131.1">
    <property type="nucleotide sequence ID" value="NZ_CAAAIP010000007.1"/>
</dbReference>
<feature type="region of interest" description="Disordered" evidence="1">
    <location>
        <begin position="166"/>
        <end position="185"/>
    </location>
</feature>
<dbReference type="Proteomes" id="UP000054693">
    <property type="component" value="Unassembled WGS sequence"/>
</dbReference>
<dbReference type="PATRIC" id="fig|40335.7.peg.2130"/>
<keyword evidence="3" id="KW-1185">Reference proteome</keyword>
<protein>
    <submittedName>
        <fullName evidence="2">Uncharacterized protein</fullName>
    </submittedName>
</protein>
<evidence type="ECO:0000313" key="3">
    <source>
        <dbReference type="Proteomes" id="UP000054693"/>
    </source>
</evidence>
<comment type="caution">
    <text evidence="2">The sequence shown here is derived from an EMBL/GenBank/DDBJ whole genome shotgun (WGS) entry which is preliminary data.</text>
</comment>